<dbReference type="Pfam" id="PF00501">
    <property type="entry name" value="AMP-binding"/>
    <property type="match status" value="1"/>
</dbReference>
<dbReference type="InterPro" id="IPR042099">
    <property type="entry name" value="ANL_N_sf"/>
</dbReference>
<gene>
    <name evidence="3" type="ORF">F5X68DRAFT_232848</name>
</gene>
<organism evidence="3 4">
    <name type="scientific">Plectosphaerella plurivora</name>
    <dbReference type="NCBI Taxonomy" id="936078"/>
    <lineage>
        <taxon>Eukaryota</taxon>
        <taxon>Fungi</taxon>
        <taxon>Dikarya</taxon>
        <taxon>Ascomycota</taxon>
        <taxon>Pezizomycotina</taxon>
        <taxon>Sordariomycetes</taxon>
        <taxon>Hypocreomycetidae</taxon>
        <taxon>Glomerellales</taxon>
        <taxon>Plectosphaerellaceae</taxon>
        <taxon>Plectosphaerella</taxon>
    </lineage>
</organism>
<dbReference type="Gene3D" id="3.40.50.12780">
    <property type="entry name" value="N-terminal domain of ligase-like"/>
    <property type="match status" value="1"/>
</dbReference>
<dbReference type="PANTHER" id="PTHR24096">
    <property type="entry name" value="LONG-CHAIN-FATTY-ACID--COA LIGASE"/>
    <property type="match status" value="1"/>
</dbReference>
<dbReference type="OrthoDB" id="6509636at2759"/>
<evidence type="ECO:0000313" key="4">
    <source>
        <dbReference type="Proteomes" id="UP000770015"/>
    </source>
</evidence>
<dbReference type="Proteomes" id="UP000770015">
    <property type="component" value="Unassembled WGS sequence"/>
</dbReference>
<evidence type="ECO:0008006" key="5">
    <source>
        <dbReference type="Google" id="ProtNLM"/>
    </source>
</evidence>
<reference evidence="3" key="1">
    <citation type="journal article" date="2021" name="Nat. Commun.">
        <title>Genetic determinants of endophytism in the Arabidopsis root mycobiome.</title>
        <authorList>
            <person name="Mesny F."/>
            <person name="Miyauchi S."/>
            <person name="Thiergart T."/>
            <person name="Pickel B."/>
            <person name="Atanasova L."/>
            <person name="Karlsson M."/>
            <person name="Huettel B."/>
            <person name="Barry K.W."/>
            <person name="Haridas S."/>
            <person name="Chen C."/>
            <person name="Bauer D."/>
            <person name="Andreopoulos W."/>
            <person name="Pangilinan J."/>
            <person name="LaButti K."/>
            <person name="Riley R."/>
            <person name="Lipzen A."/>
            <person name="Clum A."/>
            <person name="Drula E."/>
            <person name="Henrissat B."/>
            <person name="Kohler A."/>
            <person name="Grigoriev I.V."/>
            <person name="Martin F.M."/>
            <person name="Hacquard S."/>
        </authorList>
    </citation>
    <scope>NUCLEOTIDE SEQUENCE</scope>
    <source>
        <strain evidence="3">MPI-SDFR-AT-0117</strain>
    </source>
</reference>
<dbReference type="GO" id="GO:0016405">
    <property type="term" value="F:CoA-ligase activity"/>
    <property type="evidence" value="ECO:0007669"/>
    <property type="project" value="TreeGrafter"/>
</dbReference>
<feature type="domain" description="AMP-binding enzyme C-terminal" evidence="2">
    <location>
        <begin position="474"/>
        <end position="555"/>
    </location>
</feature>
<feature type="domain" description="AMP-dependent synthetase/ligase" evidence="1">
    <location>
        <begin position="42"/>
        <end position="416"/>
    </location>
</feature>
<dbReference type="Gene3D" id="3.30.300.30">
    <property type="match status" value="1"/>
</dbReference>
<name>A0A9P8VA96_9PEZI</name>
<keyword evidence="4" id="KW-1185">Reference proteome</keyword>
<dbReference type="EMBL" id="JAGSXJ010000014">
    <property type="protein sequence ID" value="KAH6685870.1"/>
    <property type="molecule type" value="Genomic_DNA"/>
</dbReference>
<dbReference type="InterPro" id="IPR020845">
    <property type="entry name" value="AMP-binding_CS"/>
</dbReference>
<proteinExistence type="predicted"/>
<dbReference type="Pfam" id="PF13193">
    <property type="entry name" value="AMP-binding_C"/>
    <property type="match status" value="1"/>
</dbReference>
<dbReference type="InterPro" id="IPR045851">
    <property type="entry name" value="AMP-bd_C_sf"/>
</dbReference>
<comment type="caution">
    <text evidence="3">The sequence shown here is derived from an EMBL/GenBank/DDBJ whole genome shotgun (WGS) entry which is preliminary data.</text>
</comment>
<dbReference type="AlphaFoldDB" id="A0A9P8VA96"/>
<evidence type="ECO:0000313" key="3">
    <source>
        <dbReference type="EMBL" id="KAH6685870.1"/>
    </source>
</evidence>
<protein>
    <recommendedName>
        <fullName evidence="5">Phenylacetyl-CoA ligase</fullName>
    </recommendedName>
</protein>
<dbReference type="CDD" id="cd05911">
    <property type="entry name" value="Firefly_Luc_like"/>
    <property type="match status" value="1"/>
</dbReference>
<dbReference type="PANTHER" id="PTHR24096:SF422">
    <property type="entry name" value="BCDNA.GH02901"/>
    <property type="match status" value="1"/>
</dbReference>
<sequence length="575" mass="63088">MVFHPPTWVPELPAPSQAITLPQFMYEDHHGRKIKRSSRPPFVCGATGRSYSAVEVAQRVELLARSLAALLGVDNEEGAEWERVVGIFSYNTIDYVPATHAVHRISGIATPANSAYTALELQYHLKASRAKALFVCVSLLETALKATRALKIPDENIFILPLPDQAHDARFKSIDDLINQGQSLPPLPPQQWAEGRSARQVAYLSFSSGTSGTPKAVKLSHYNIMANVVQTVTTEGVSRKKAGVDTQVSLGVLPFSHIYGLTIISHCGMYRGDEIVLLPRFDLKKVLELIQNYKINELYIVPPILIQLIRNAELCRAYDLSSVRFVMSGAAPLGQETITQIGQIFPTWKLGQGYGLTESSPGAVAQAEFDLFPGAAGSLIAGTKAKIIDSNGKEVTGYEERGELFMQSPSIALGYLDNDKSSAETFVWDKDGRWLRTGDEVVVRKSPLGSEQIVVVDRLKELIKVKGHQVAPAELESHLLDHPFVADCAVIGIPSEESGEVPRAFVVTSPRAKGVSKEEITKALLKHVEDHKTRHKRLKGGVEFVEAVPKSPSGKILRRVLRDQYAKATKPGPRL</sequence>
<dbReference type="InterPro" id="IPR025110">
    <property type="entry name" value="AMP-bd_C"/>
</dbReference>
<evidence type="ECO:0000259" key="1">
    <source>
        <dbReference type="Pfam" id="PF00501"/>
    </source>
</evidence>
<dbReference type="InterPro" id="IPR000873">
    <property type="entry name" value="AMP-dep_synth/lig_dom"/>
</dbReference>
<dbReference type="SUPFAM" id="SSF56801">
    <property type="entry name" value="Acetyl-CoA synthetase-like"/>
    <property type="match status" value="1"/>
</dbReference>
<accession>A0A9P8VA96</accession>
<evidence type="ECO:0000259" key="2">
    <source>
        <dbReference type="Pfam" id="PF13193"/>
    </source>
</evidence>
<dbReference type="PROSITE" id="PS00455">
    <property type="entry name" value="AMP_BINDING"/>
    <property type="match status" value="1"/>
</dbReference>